<dbReference type="OrthoDB" id="5979581at2759"/>
<evidence type="ECO:0008006" key="3">
    <source>
        <dbReference type="Google" id="ProtNLM"/>
    </source>
</evidence>
<sequence length="91" mass="10628">MLQKFEASSLMSSTSSYIRQGKNFERYFTPEGRTNLKMRGIADLDSALTRYSVFDDVEKQCFVEFVRPMLRLKPSDRPTAAELLKRKWIKA</sequence>
<gene>
    <name evidence="1" type="ORF">BDN70DRAFT_888552</name>
</gene>
<dbReference type="Proteomes" id="UP000807469">
    <property type="component" value="Unassembled WGS sequence"/>
</dbReference>
<dbReference type="Gene3D" id="1.10.510.10">
    <property type="entry name" value="Transferase(Phosphotransferase) domain 1"/>
    <property type="match status" value="1"/>
</dbReference>
<dbReference type="EMBL" id="MU155781">
    <property type="protein sequence ID" value="KAF9471005.1"/>
    <property type="molecule type" value="Genomic_DNA"/>
</dbReference>
<proteinExistence type="predicted"/>
<evidence type="ECO:0000313" key="1">
    <source>
        <dbReference type="EMBL" id="KAF9471005.1"/>
    </source>
</evidence>
<accession>A0A9P5YNX0</accession>
<comment type="caution">
    <text evidence="1">The sequence shown here is derived from an EMBL/GenBank/DDBJ whole genome shotgun (WGS) entry which is preliminary data.</text>
</comment>
<dbReference type="InterPro" id="IPR011009">
    <property type="entry name" value="Kinase-like_dom_sf"/>
</dbReference>
<evidence type="ECO:0000313" key="2">
    <source>
        <dbReference type="Proteomes" id="UP000807469"/>
    </source>
</evidence>
<name>A0A9P5YNX0_9AGAR</name>
<reference evidence="1" key="1">
    <citation type="submission" date="2020-11" db="EMBL/GenBank/DDBJ databases">
        <authorList>
            <consortium name="DOE Joint Genome Institute"/>
            <person name="Ahrendt S."/>
            <person name="Riley R."/>
            <person name="Andreopoulos W."/>
            <person name="Labutti K."/>
            <person name="Pangilinan J."/>
            <person name="Ruiz-Duenas F.J."/>
            <person name="Barrasa J.M."/>
            <person name="Sanchez-Garcia M."/>
            <person name="Camarero S."/>
            <person name="Miyauchi S."/>
            <person name="Serrano A."/>
            <person name="Linde D."/>
            <person name="Babiker R."/>
            <person name="Drula E."/>
            <person name="Ayuso-Fernandez I."/>
            <person name="Pacheco R."/>
            <person name="Padilla G."/>
            <person name="Ferreira P."/>
            <person name="Barriuso J."/>
            <person name="Kellner H."/>
            <person name="Castanera R."/>
            <person name="Alfaro M."/>
            <person name="Ramirez L."/>
            <person name="Pisabarro A.G."/>
            <person name="Kuo A."/>
            <person name="Tritt A."/>
            <person name="Lipzen A."/>
            <person name="He G."/>
            <person name="Yan M."/>
            <person name="Ng V."/>
            <person name="Cullen D."/>
            <person name="Martin F."/>
            <person name="Rosso M.-N."/>
            <person name="Henrissat B."/>
            <person name="Hibbett D."/>
            <person name="Martinez A.T."/>
            <person name="Grigoriev I.V."/>
        </authorList>
    </citation>
    <scope>NUCLEOTIDE SEQUENCE</scope>
    <source>
        <strain evidence="1">CIRM-BRFM 674</strain>
    </source>
</reference>
<dbReference type="SUPFAM" id="SSF56112">
    <property type="entry name" value="Protein kinase-like (PK-like)"/>
    <property type="match status" value="1"/>
</dbReference>
<organism evidence="1 2">
    <name type="scientific">Pholiota conissans</name>
    <dbReference type="NCBI Taxonomy" id="109636"/>
    <lineage>
        <taxon>Eukaryota</taxon>
        <taxon>Fungi</taxon>
        <taxon>Dikarya</taxon>
        <taxon>Basidiomycota</taxon>
        <taxon>Agaricomycotina</taxon>
        <taxon>Agaricomycetes</taxon>
        <taxon>Agaricomycetidae</taxon>
        <taxon>Agaricales</taxon>
        <taxon>Agaricineae</taxon>
        <taxon>Strophariaceae</taxon>
        <taxon>Pholiota</taxon>
    </lineage>
</organism>
<keyword evidence="2" id="KW-1185">Reference proteome</keyword>
<protein>
    <recommendedName>
        <fullName evidence="3">Protein kinase domain-containing protein</fullName>
    </recommendedName>
</protein>
<dbReference type="AlphaFoldDB" id="A0A9P5YNX0"/>